<gene>
    <name evidence="2" type="ORF">G6321_00006035</name>
    <name evidence="1" type="ORF">G6321_12120</name>
</gene>
<evidence type="ECO:0000313" key="1">
    <source>
        <dbReference type="EMBL" id="NYY89140.1"/>
    </source>
</evidence>
<dbReference type="RefSeq" id="WP_028150883.1">
    <property type="nucleotide sequence ID" value="NZ_CP088280.1"/>
</dbReference>
<dbReference type="Proteomes" id="UP000564836">
    <property type="component" value="Chromosome"/>
</dbReference>
<organism evidence="1">
    <name type="scientific">Bradyrhizobium barranii subsp. barranii</name>
    <dbReference type="NCBI Taxonomy" id="2823807"/>
    <lineage>
        <taxon>Bacteria</taxon>
        <taxon>Pseudomonadati</taxon>
        <taxon>Pseudomonadota</taxon>
        <taxon>Alphaproteobacteria</taxon>
        <taxon>Hyphomicrobiales</taxon>
        <taxon>Nitrobacteraceae</taxon>
        <taxon>Bradyrhizobium</taxon>
        <taxon>Bradyrhizobium barranii</taxon>
    </lineage>
</organism>
<reference evidence="2 3" key="3">
    <citation type="journal article" date="2022" name="Int. J. Syst. Evol. Microbiol.">
        <title>Strains of Bradyrhizobium barranii sp. nov. associated with legumes native to Canada are symbionts of soybeans and belong to different subspecies (subsp. barranii subsp. nov. and subsp. apii subsp. nov.) and symbiovars (sv. glycinearum and sv. septentrionale).</title>
        <authorList>
            <person name="Bromfield E.S.P."/>
            <person name="Cloutier S."/>
            <person name="Wasai-Hara S."/>
            <person name="Minamisawa K."/>
        </authorList>
    </citation>
    <scope>NUCLEOTIDE SEQUENCE [LARGE SCALE GENOMIC DNA]</scope>
    <source>
        <strain evidence="2 3">323S2</strain>
    </source>
</reference>
<evidence type="ECO:0000313" key="3">
    <source>
        <dbReference type="Proteomes" id="UP000564836"/>
    </source>
</evidence>
<dbReference type="EMBL" id="JACBFH010000001">
    <property type="protein sequence ID" value="NYY89140.1"/>
    <property type="molecule type" value="Genomic_DNA"/>
</dbReference>
<dbReference type="EMBL" id="CP088280">
    <property type="protein sequence ID" value="UGX94768.1"/>
    <property type="molecule type" value="Genomic_DNA"/>
</dbReference>
<dbReference type="AlphaFoldDB" id="A0A7Z0Q798"/>
<accession>A0A7Z0Q798</accession>
<reference evidence="1" key="2">
    <citation type="submission" date="2020-06" db="EMBL/GenBank/DDBJ databases">
        <title>Whole Genome Sequence of Bradyrhizobium sp. Strain 323S2.</title>
        <authorList>
            <person name="Bromfield E.S.P."/>
        </authorList>
    </citation>
    <scope>NUCLEOTIDE SEQUENCE [LARGE SCALE GENOMIC DNA]</scope>
    <source>
        <strain evidence="1">323S2</strain>
    </source>
</reference>
<proteinExistence type="predicted"/>
<protein>
    <submittedName>
        <fullName evidence="1">Uncharacterized protein</fullName>
    </submittedName>
</protein>
<reference evidence="2 3" key="1">
    <citation type="journal article" date="2017" name="Syst. Appl. Microbiol.">
        <title>Soybeans inoculated with root zone soils of Canadian native legumes harbour diverse and novel Bradyrhizobium spp. that possess agricultural potential.</title>
        <authorList>
            <person name="Bromfield E.S.P."/>
            <person name="Cloutier S."/>
            <person name="Tambong J.T."/>
            <person name="Tran Thi T.V."/>
        </authorList>
    </citation>
    <scope>NUCLEOTIDE SEQUENCE [LARGE SCALE GENOMIC DNA]</scope>
    <source>
        <strain evidence="2 3">323S2</strain>
    </source>
</reference>
<sequence>MDNQVTWPKEEALITFEQYRLVLMPKTKDHLRSVHIDLTANCLDERGALTVVSPSQLHRLDAGGNLDYRLVALGGSAYITLERRR</sequence>
<name>A0A7Z0Q798_9BRAD</name>
<evidence type="ECO:0000313" key="2">
    <source>
        <dbReference type="EMBL" id="UGX94768.1"/>
    </source>
</evidence>